<evidence type="ECO:0000313" key="9">
    <source>
        <dbReference type="EMBL" id="GAA1976686.1"/>
    </source>
</evidence>
<dbReference type="PANTHER" id="PTHR43133">
    <property type="entry name" value="RNA POLYMERASE ECF-TYPE SIGMA FACTO"/>
    <property type="match status" value="1"/>
</dbReference>
<dbReference type="Gene3D" id="1.10.1740.10">
    <property type="match status" value="1"/>
</dbReference>
<dbReference type="InterPro" id="IPR039425">
    <property type="entry name" value="RNA_pol_sigma-70-like"/>
</dbReference>
<evidence type="ECO:0000259" key="7">
    <source>
        <dbReference type="Pfam" id="PF04542"/>
    </source>
</evidence>
<organism evidence="9 10">
    <name type="scientific">Terrabacter lapilli</name>
    <dbReference type="NCBI Taxonomy" id="436231"/>
    <lineage>
        <taxon>Bacteria</taxon>
        <taxon>Bacillati</taxon>
        <taxon>Actinomycetota</taxon>
        <taxon>Actinomycetes</taxon>
        <taxon>Micrococcales</taxon>
        <taxon>Intrasporangiaceae</taxon>
        <taxon>Terrabacter</taxon>
    </lineage>
</organism>
<evidence type="ECO:0000259" key="8">
    <source>
        <dbReference type="Pfam" id="PF08281"/>
    </source>
</evidence>
<dbReference type="Proteomes" id="UP001500013">
    <property type="component" value="Unassembled WGS sequence"/>
</dbReference>
<dbReference type="InterPro" id="IPR000838">
    <property type="entry name" value="RNA_pol_sigma70_ECF_CS"/>
</dbReference>
<proteinExistence type="inferred from homology"/>
<evidence type="ECO:0000256" key="5">
    <source>
        <dbReference type="ARBA" id="ARBA00023163"/>
    </source>
</evidence>
<evidence type="ECO:0000313" key="10">
    <source>
        <dbReference type="Proteomes" id="UP001500013"/>
    </source>
</evidence>
<dbReference type="InterPro" id="IPR014325">
    <property type="entry name" value="RNA_pol_sigma-E_actinobac"/>
</dbReference>
<keyword evidence="10" id="KW-1185">Reference proteome</keyword>
<gene>
    <name evidence="9" type="ORF">GCM10009817_16230</name>
</gene>
<feature type="domain" description="RNA polymerase sigma factor 70 region 4 type 2" evidence="8">
    <location>
        <begin position="109"/>
        <end position="157"/>
    </location>
</feature>
<comment type="caution">
    <text evidence="9">The sequence shown here is derived from an EMBL/GenBank/DDBJ whole genome shotgun (WGS) entry which is preliminary data.</text>
</comment>
<dbReference type="EMBL" id="BAAAPU010000007">
    <property type="protein sequence ID" value="GAA1976686.1"/>
    <property type="molecule type" value="Genomic_DNA"/>
</dbReference>
<dbReference type="SUPFAM" id="SSF88946">
    <property type="entry name" value="Sigma2 domain of RNA polymerase sigma factors"/>
    <property type="match status" value="1"/>
</dbReference>
<dbReference type="NCBIfam" id="TIGR02983">
    <property type="entry name" value="SigE-fam_strep"/>
    <property type="match status" value="1"/>
</dbReference>
<evidence type="ECO:0000256" key="6">
    <source>
        <dbReference type="RuleBase" id="RU000716"/>
    </source>
</evidence>
<dbReference type="RefSeq" id="WP_344060298.1">
    <property type="nucleotide sequence ID" value="NZ_BAAAPU010000007.1"/>
</dbReference>
<keyword evidence="5 6" id="KW-0804">Transcription</keyword>
<protein>
    <recommendedName>
        <fullName evidence="6">RNA polymerase sigma factor</fullName>
    </recommendedName>
</protein>
<evidence type="ECO:0000256" key="4">
    <source>
        <dbReference type="ARBA" id="ARBA00023125"/>
    </source>
</evidence>
<dbReference type="InterPro" id="IPR014284">
    <property type="entry name" value="RNA_pol_sigma-70_dom"/>
</dbReference>
<comment type="similarity">
    <text evidence="1 6">Belongs to the sigma-70 factor family. ECF subfamily.</text>
</comment>
<accession>A0ABN2RXJ2</accession>
<dbReference type="NCBIfam" id="TIGR02937">
    <property type="entry name" value="sigma70-ECF"/>
    <property type="match status" value="1"/>
</dbReference>
<dbReference type="Pfam" id="PF08281">
    <property type="entry name" value="Sigma70_r4_2"/>
    <property type="match status" value="1"/>
</dbReference>
<dbReference type="InterPro" id="IPR036388">
    <property type="entry name" value="WH-like_DNA-bd_sf"/>
</dbReference>
<name>A0ABN2RXJ2_9MICO</name>
<dbReference type="InterPro" id="IPR013325">
    <property type="entry name" value="RNA_pol_sigma_r2"/>
</dbReference>
<keyword evidence="4 6" id="KW-0238">DNA-binding</keyword>
<dbReference type="SUPFAM" id="SSF88659">
    <property type="entry name" value="Sigma3 and sigma4 domains of RNA polymerase sigma factors"/>
    <property type="match status" value="1"/>
</dbReference>
<evidence type="ECO:0000256" key="3">
    <source>
        <dbReference type="ARBA" id="ARBA00023082"/>
    </source>
</evidence>
<sequence length="166" mass="18670">MDDSEDDFVTWVTARQGGLLRFAYLLTGDPHATEDLVQTALAKAYLRWATVRTQGSRGAWLRRIIVNEHVSAWRRPWRRHELASTPYVDLAADAVGDGGPEAFDRHLWSIVCALPPRQRAAVVLRYYEELTERETAEILGCSVGTVKSQTHRALAALRVKLEEVSA</sequence>
<keyword evidence="3 6" id="KW-0731">Sigma factor</keyword>
<dbReference type="Gene3D" id="1.10.10.10">
    <property type="entry name" value="Winged helix-like DNA-binding domain superfamily/Winged helix DNA-binding domain"/>
    <property type="match status" value="1"/>
</dbReference>
<dbReference type="InterPro" id="IPR007627">
    <property type="entry name" value="RNA_pol_sigma70_r2"/>
</dbReference>
<dbReference type="PANTHER" id="PTHR43133:SF50">
    <property type="entry name" value="ECF RNA POLYMERASE SIGMA FACTOR SIGM"/>
    <property type="match status" value="1"/>
</dbReference>
<dbReference type="Pfam" id="PF04542">
    <property type="entry name" value="Sigma70_r2"/>
    <property type="match status" value="1"/>
</dbReference>
<dbReference type="CDD" id="cd06171">
    <property type="entry name" value="Sigma70_r4"/>
    <property type="match status" value="1"/>
</dbReference>
<reference evidence="9 10" key="1">
    <citation type="journal article" date="2019" name="Int. J. Syst. Evol. Microbiol.">
        <title>The Global Catalogue of Microorganisms (GCM) 10K type strain sequencing project: providing services to taxonomists for standard genome sequencing and annotation.</title>
        <authorList>
            <consortium name="The Broad Institute Genomics Platform"/>
            <consortium name="The Broad Institute Genome Sequencing Center for Infectious Disease"/>
            <person name="Wu L."/>
            <person name="Ma J."/>
        </authorList>
    </citation>
    <scope>NUCLEOTIDE SEQUENCE [LARGE SCALE GENOMIC DNA]</scope>
    <source>
        <strain evidence="9 10">JCM 15628</strain>
    </source>
</reference>
<dbReference type="InterPro" id="IPR013324">
    <property type="entry name" value="RNA_pol_sigma_r3/r4-like"/>
</dbReference>
<keyword evidence="2 6" id="KW-0805">Transcription regulation</keyword>
<evidence type="ECO:0000256" key="2">
    <source>
        <dbReference type="ARBA" id="ARBA00023015"/>
    </source>
</evidence>
<dbReference type="PROSITE" id="PS01063">
    <property type="entry name" value="SIGMA70_ECF"/>
    <property type="match status" value="1"/>
</dbReference>
<evidence type="ECO:0000256" key="1">
    <source>
        <dbReference type="ARBA" id="ARBA00010641"/>
    </source>
</evidence>
<dbReference type="InterPro" id="IPR013249">
    <property type="entry name" value="RNA_pol_sigma70_r4_t2"/>
</dbReference>
<feature type="domain" description="RNA polymerase sigma-70 region 2" evidence="7">
    <location>
        <begin position="13"/>
        <end position="78"/>
    </location>
</feature>